<dbReference type="Proteomes" id="UP000239872">
    <property type="component" value="Unassembled WGS sequence"/>
</dbReference>
<protein>
    <recommendedName>
        <fullName evidence="4">DUF5689 domain-containing protein</fullName>
    </recommendedName>
</protein>
<dbReference type="PROSITE" id="PS51257">
    <property type="entry name" value="PROKAR_LIPOPROTEIN"/>
    <property type="match status" value="1"/>
</dbReference>
<reference evidence="2 3" key="1">
    <citation type="submission" date="2018-01" db="EMBL/GenBank/DDBJ databases">
        <title>A novel member of the phylum Bacteroidetes isolated from glacier ice.</title>
        <authorList>
            <person name="Liu Q."/>
            <person name="Xin Y.-H."/>
        </authorList>
    </citation>
    <scope>NUCLEOTIDE SEQUENCE [LARGE SCALE GENOMIC DNA]</scope>
    <source>
        <strain evidence="2 3">RB1R16</strain>
    </source>
</reference>
<feature type="signal peptide" evidence="1">
    <location>
        <begin position="1"/>
        <end position="24"/>
    </location>
</feature>
<dbReference type="AlphaFoldDB" id="A0A2S7SVK7"/>
<evidence type="ECO:0000256" key="1">
    <source>
        <dbReference type="SAM" id="SignalP"/>
    </source>
</evidence>
<name>A0A2S7SVK7_9BACT</name>
<keyword evidence="1" id="KW-0732">Signal</keyword>
<sequence>MNTKQYILLIMSSLLLLVASCRKADYHVSTVIKATDKTNINTIFASLRTHPEFFDVEAGVYSEIRASKGTRFRFYPYSFKDKSGHIITSGIVRISVIEMYGAGASIANRSVSLSGNQLLHNTGQVYITGSMNGEEIGVNKYGIDFITATHLSTPMALYYGFDNYEDLLVRWMRVGNMTGTAVTGTIVDTMTVVVIDTAHTLDTGHIYRNYNQFDSCGALYWVSSQYPAWTTTDLTNISVIPSDTSFDASNTAVFVVFADFNAAVGVGDYNNQTHTFSLTPGYTIPMETRIDIVTIGYKGGLLYYSVQKDITLTEAMTFTPVMEPHTVGEVLNLLAML</sequence>
<evidence type="ECO:0000313" key="3">
    <source>
        <dbReference type="Proteomes" id="UP000239872"/>
    </source>
</evidence>
<keyword evidence="3" id="KW-1185">Reference proteome</keyword>
<evidence type="ECO:0000313" key="2">
    <source>
        <dbReference type="EMBL" id="PQJ10657.1"/>
    </source>
</evidence>
<comment type="caution">
    <text evidence="2">The sequence shown here is derived from an EMBL/GenBank/DDBJ whole genome shotgun (WGS) entry which is preliminary data.</text>
</comment>
<accession>A0A2S7SVK7</accession>
<dbReference type="EMBL" id="PPSL01000003">
    <property type="protein sequence ID" value="PQJ10657.1"/>
    <property type="molecule type" value="Genomic_DNA"/>
</dbReference>
<evidence type="ECO:0008006" key="4">
    <source>
        <dbReference type="Google" id="ProtNLM"/>
    </source>
</evidence>
<proteinExistence type="predicted"/>
<gene>
    <name evidence="2" type="ORF">CJD36_011835</name>
</gene>
<feature type="chain" id="PRO_5015392570" description="DUF5689 domain-containing protein" evidence="1">
    <location>
        <begin position="25"/>
        <end position="337"/>
    </location>
</feature>
<organism evidence="2 3">
    <name type="scientific">Flavipsychrobacter stenotrophus</name>
    <dbReference type="NCBI Taxonomy" id="2077091"/>
    <lineage>
        <taxon>Bacteria</taxon>
        <taxon>Pseudomonadati</taxon>
        <taxon>Bacteroidota</taxon>
        <taxon>Chitinophagia</taxon>
        <taxon>Chitinophagales</taxon>
        <taxon>Chitinophagaceae</taxon>
        <taxon>Flavipsychrobacter</taxon>
    </lineage>
</organism>